<accession>A0A226DWC4</accession>
<evidence type="ECO:0000313" key="2">
    <source>
        <dbReference type="Proteomes" id="UP000198287"/>
    </source>
</evidence>
<proteinExistence type="predicted"/>
<dbReference type="Proteomes" id="UP000198287">
    <property type="component" value="Unassembled WGS sequence"/>
</dbReference>
<dbReference type="AlphaFoldDB" id="A0A226DWC4"/>
<protein>
    <recommendedName>
        <fullName evidence="3">F-box domain-containing protein</fullName>
    </recommendedName>
</protein>
<gene>
    <name evidence="1" type="ORF">Fcan01_16220</name>
</gene>
<evidence type="ECO:0008006" key="3">
    <source>
        <dbReference type="Google" id="ProtNLM"/>
    </source>
</evidence>
<dbReference type="SUPFAM" id="SSF52047">
    <property type="entry name" value="RNI-like"/>
    <property type="match status" value="1"/>
</dbReference>
<dbReference type="InterPro" id="IPR032675">
    <property type="entry name" value="LRR_dom_sf"/>
</dbReference>
<reference evidence="1 2" key="1">
    <citation type="submission" date="2015-12" db="EMBL/GenBank/DDBJ databases">
        <title>The genome of Folsomia candida.</title>
        <authorList>
            <person name="Faddeeva A."/>
            <person name="Derks M.F."/>
            <person name="Anvar Y."/>
            <person name="Smit S."/>
            <person name="Van Straalen N."/>
            <person name="Roelofs D."/>
        </authorList>
    </citation>
    <scope>NUCLEOTIDE SEQUENCE [LARGE SCALE GENOMIC DNA]</scope>
    <source>
        <strain evidence="1 2">VU population</strain>
        <tissue evidence="1">Whole body</tissue>
    </source>
</reference>
<keyword evidence="2" id="KW-1185">Reference proteome</keyword>
<organism evidence="1 2">
    <name type="scientific">Folsomia candida</name>
    <name type="common">Springtail</name>
    <dbReference type="NCBI Taxonomy" id="158441"/>
    <lineage>
        <taxon>Eukaryota</taxon>
        <taxon>Metazoa</taxon>
        <taxon>Ecdysozoa</taxon>
        <taxon>Arthropoda</taxon>
        <taxon>Hexapoda</taxon>
        <taxon>Collembola</taxon>
        <taxon>Entomobryomorpha</taxon>
        <taxon>Isotomoidea</taxon>
        <taxon>Isotomidae</taxon>
        <taxon>Proisotominae</taxon>
        <taxon>Folsomia</taxon>
    </lineage>
</organism>
<comment type="caution">
    <text evidence="1">The sequence shown here is derived from an EMBL/GenBank/DDBJ whole genome shotgun (WGS) entry which is preliminary data.</text>
</comment>
<dbReference type="EMBL" id="LNIX01000011">
    <property type="protein sequence ID" value="OXA49114.1"/>
    <property type="molecule type" value="Genomic_DNA"/>
</dbReference>
<name>A0A226DWC4_FOLCA</name>
<evidence type="ECO:0000313" key="1">
    <source>
        <dbReference type="EMBL" id="OXA49114.1"/>
    </source>
</evidence>
<sequence length="446" mass="51304">MAHDTHDDASNPKITSPMNVHIVTAICSWLPVPDLKQCRLVSQMWNDGAIPILKKLSAVQIKCNHTDQNYRNARLFTGLSSLGMPDNVEVIIQDRTEFPWHLNSDIWGKEFANLVFSGGALPLKKLTLRGNIDTSGKAVFVQKLLKNCARNLTQLNLSLIYEPNDKRLLFREPVAVKQFDSVKILDLSCINFNSDFGLDAHKVQYLGQLMAVFRKLEDLTVDSGQTEFLVQRTDLIPRTVVKLQISGRTWTDALNDLLQITHLTLRSLTLIQMYFRRDEDDLQADASVALYNLLSRHCRTLEYLTLELVNLPSPTSVWRLPIFRNLKRFNFKYPQNFEISFETGDSNFSTTFPQIREFCLTYAWKWWGSWEPCSNYLLSDGMVCGSLKHFEIRDKGINKVSHTIEILNHGVDIDAKYARVFKMFPNADNKFVQNLRKYFINEGTVN</sequence>
<dbReference type="Gene3D" id="3.80.10.10">
    <property type="entry name" value="Ribonuclease Inhibitor"/>
    <property type="match status" value="1"/>
</dbReference>